<name>L7VUX5_9BACT</name>
<organism evidence="1">
    <name type="scientific">uncultured bacterium A1Q1_fos_140</name>
    <dbReference type="NCBI Taxonomy" id="1256547"/>
    <lineage>
        <taxon>Bacteria</taxon>
        <taxon>environmental samples</taxon>
    </lineage>
</organism>
<protein>
    <submittedName>
        <fullName evidence="1">Uncharacterized protein</fullName>
    </submittedName>
</protein>
<dbReference type="AlphaFoldDB" id="L7VUX5"/>
<reference evidence="1" key="1">
    <citation type="submission" date="2012-09" db="EMBL/GenBank/DDBJ databases">
        <title>Metagenomic Characterization of a Microbial Community in Wastewater Detects High Levels of Antibiotic Resistance.</title>
        <authorList>
            <person name="Abrams M."/>
            <person name="Caldwell A."/>
            <person name="Vandaei E."/>
            <person name="Lee W."/>
            <person name="Perrott J."/>
            <person name="Khan S.Y."/>
            <person name="Ta J."/>
            <person name="Romero D."/>
            <person name="Nguyen V."/>
            <person name="Pourmand N."/>
            <person name="Ouverney C.C."/>
        </authorList>
    </citation>
    <scope>NUCLEOTIDE SEQUENCE</scope>
</reference>
<sequence>MSKSTLHDITSNRIADILGDDKTDQGLGIIAPVEQVRNQQWPTRSTPTSYDVSEVITSCQAIGGTQHENPRAIIGSRSQTVAALATTRGQDGATRTGAHPQPEAMGLVTAPVVRLESTLAHDCISTNLYCDKSWLS</sequence>
<evidence type="ECO:0000313" key="1">
    <source>
        <dbReference type="EMBL" id="AGC71279.1"/>
    </source>
</evidence>
<accession>L7VUX5</accession>
<proteinExistence type="predicted"/>
<dbReference type="EMBL" id="JX649867">
    <property type="protein sequence ID" value="AGC71279.1"/>
    <property type="molecule type" value="Genomic_DNA"/>
</dbReference>